<reference evidence="2" key="1">
    <citation type="submission" date="2021-03" db="EMBL/GenBank/DDBJ databases">
        <title>Draft genome sequence of rust myrtle Austropuccinia psidii MF-1, a brazilian biotype.</title>
        <authorList>
            <person name="Quecine M.C."/>
            <person name="Pachon D.M.R."/>
            <person name="Bonatelli M.L."/>
            <person name="Correr F.H."/>
            <person name="Franceschini L.M."/>
            <person name="Leite T.F."/>
            <person name="Margarido G.R.A."/>
            <person name="Almeida C.A."/>
            <person name="Ferrarezi J.A."/>
            <person name="Labate C.A."/>
        </authorList>
    </citation>
    <scope>NUCLEOTIDE SEQUENCE</scope>
    <source>
        <strain evidence="2">MF-1</strain>
    </source>
</reference>
<organism evidence="2 3">
    <name type="scientific">Austropuccinia psidii MF-1</name>
    <dbReference type="NCBI Taxonomy" id="1389203"/>
    <lineage>
        <taxon>Eukaryota</taxon>
        <taxon>Fungi</taxon>
        <taxon>Dikarya</taxon>
        <taxon>Basidiomycota</taxon>
        <taxon>Pucciniomycotina</taxon>
        <taxon>Pucciniomycetes</taxon>
        <taxon>Pucciniales</taxon>
        <taxon>Sphaerophragmiaceae</taxon>
        <taxon>Austropuccinia</taxon>
    </lineage>
</organism>
<feature type="region of interest" description="Disordered" evidence="1">
    <location>
        <begin position="45"/>
        <end position="90"/>
    </location>
</feature>
<dbReference type="Proteomes" id="UP000765509">
    <property type="component" value="Unassembled WGS sequence"/>
</dbReference>
<evidence type="ECO:0000256" key="1">
    <source>
        <dbReference type="SAM" id="MobiDB-lite"/>
    </source>
</evidence>
<feature type="region of interest" description="Disordered" evidence="1">
    <location>
        <begin position="116"/>
        <end position="138"/>
    </location>
</feature>
<accession>A0A9Q3BQ32</accession>
<sequence length="138" mass="15356">MHQYSFPTFTSFQTDKITGQCSRPSYSYSKSSSLWNARRISKTTFKGLREDGQEEDENSVEQQESNGTEVFPAPVGAYQGTGRTTPAKSNQHVFHQSEAYLLATMQQITEIMANLQAASSSEASRPPAFKTPYIKATD</sequence>
<evidence type="ECO:0000313" key="2">
    <source>
        <dbReference type="EMBL" id="MBW0469357.1"/>
    </source>
</evidence>
<proteinExistence type="predicted"/>
<protein>
    <submittedName>
        <fullName evidence="2">Uncharacterized protein</fullName>
    </submittedName>
</protein>
<gene>
    <name evidence="2" type="ORF">O181_009072</name>
</gene>
<dbReference type="AlphaFoldDB" id="A0A9Q3BQ32"/>
<dbReference type="EMBL" id="AVOT02002158">
    <property type="protein sequence ID" value="MBW0469357.1"/>
    <property type="molecule type" value="Genomic_DNA"/>
</dbReference>
<keyword evidence="3" id="KW-1185">Reference proteome</keyword>
<comment type="caution">
    <text evidence="2">The sequence shown here is derived from an EMBL/GenBank/DDBJ whole genome shotgun (WGS) entry which is preliminary data.</text>
</comment>
<feature type="compositionally biased region" description="Polar residues" evidence="1">
    <location>
        <begin position="81"/>
        <end position="90"/>
    </location>
</feature>
<evidence type="ECO:0000313" key="3">
    <source>
        <dbReference type="Proteomes" id="UP000765509"/>
    </source>
</evidence>
<feature type="compositionally biased region" description="Low complexity" evidence="1">
    <location>
        <begin position="117"/>
        <end position="128"/>
    </location>
</feature>
<name>A0A9Q3BQ32_9BASI</name>